<dbReference type="OrthoDB" id="5192057at2759"/>
<dbReference type="AlphaFoldDB" id="W3XAS0"/>
<dbReference type="GeneID" id="19270039"/>
<reference evidence="2" key="1">
    <citation type="journal article" date="2015" name="BMC Genomics">
        <title>Genomic and transcriptomic analysis of the endophytic fungus Pestalotiopsis fici reveals its lifestyle and high potential for synthesis of natural products.</title>
        <authorList>
            <person name="Wang X."/>
            <person name="Zhang X."/>
            <person name="Liu L."/>
            <person name="Xiang M."/>
            <person name="Wang W."/>
            <person name="Sun X."/>
            <person name="Che Y."/>
            <person name="Guo L."/>
            <person name="Liu G."/>
            <person name="Guo L."/>
            <person name="Wang C."/>
            <person name="Yin W.B."/>
            <person name="Stadler M."/>
            <person name="Zhang X."/>
            <person name="Liu X."/>
        </authorList>
    </citation>
    <scope>NUCLEOTIDE SEQUENCE [LARGE SCALE GENOMIC DNA]</scope>
    <source>
        <strain evidence="2">W106-1 / CGMCC3.15140</strain>
    </source>
</reference>
<gene>
    <name evidence="1" type="ORF">PFICI_05026</name>
</gene>
<dbReference type="RefSeq" id="XP_007831798.1">
    <property type="nucleotide sequence ID" value="XM_007833607.1"/>
</dbReference>
<evidence type="ECO:0000313" key="2">
    <source>
        <dbReference type="Proteomes" id="UP000030651"/>
    </source>
</evidence>
<evidence type="ECO:0000313" key="1">
    <source>
        <dbReference type="EMBL" id="ETS83150.1"/>
    </source>
</evidence>
<sequence length="383" mass="44325">MARHYPLDQDLAFERYEHRTLEVRDVLINRLWEIFVTPAKQEATEDIWNPSTLLGRVAVHSRQGRKIPAVEPCDLLHLIRPNPIPNKEEDAVAFLFRSTTIDEWLNSLLRRHTFLTKEQLGDFEWAQRDFAFDAAQRFYFEVNDPSVRFLFKQLGGQDLLWSIEERTRILIEDAKRNIRVQDAHRLYSGGFPKPDQKSRVLAKGFHLILKRDPLLPRSTRKTAKDRLFDIFPFAPPKLYGRASSLPAPDAWATARHSMTVKDPTRLRSGRPFMWLTQLIFHFPRRRFSELDKLKDLLEMEQINMANPILVQIAVASITNSKSVLTRVDIVVRRATWLSNAPSNLQIAASVSHSRGMSRQSARNNAVVDVVIHFLFEITSISTP</sequence>
<keyword evidence="2" id="KW-1185">Reference proteome</keyword>
<dbReference type="Proteomes" id="UP000030651">
    <property type="component" value="Unassembled WGS sequence"/>
</dbReference>
<dbReference type="InParanoid" id="W3XAS0"/>
<name>W3XAS0_PESFW</name>
<accession>W3XAS0</accession>
<proteinExistence type="predicted"/>
<dbReference type="EMBL" id="KI912111">
    <property type="protein sequence ID" value="ETS83150.1"/>
    <property type="molecule type" value="Genomic_DNA"/>
</dbReference>
<organism evidence="1 2">
    <name type="scientific">Pestalotiopsis fici (strain W106-1 / CGMCC3.15140)</name>
    <dbReference type="NCBI Taxonomy" id="1229662"/>
    <lineage>
        <taxon>Eukaryota</taxon>
        <taxon>Fungi</taxon>
        <taxon>Dikarya</taxon>
        <taxon>Ascomycota</taxon>
        <taxon>Pezizomycotina</taxon>
        <taxon>Sordariomycetes</taxon>
        <taxon>Xylariomycetidae</taxon>
        <taxon>Amphisphaeriales</taxon>
        <taxon>Sporocadaceae</taxon>
        <taxon>Pestalotiopsis</taxon>
    </lineage>
</organism>
<protein>
    <submittedName>
        <fullName evidence="1">Uncharacterized protein</fullName>
    </submittedName>
</protein>
<dbReference type="KEGG" id="pfy:PFICI_05026"/>
<dbReference type="HOGENOM" id="CLU_721809_0_0_1"/>